<evidence type="ECO:0000313" key="1">
    <source>
        <dbReference type="EMBL" id="KIK53389.1"/>
    </source>
</evidence>
<reference evidence="1 2" key="1">
    <citation type="submission" date="2014-04" db="EMBL/GenBank/DDBJ databases">
        <title>Evolutionary Origins and Diversification of the Mycorrhizal Mutualists.</title>
        <authorList>
            <consortium name="DOE Joint Genome Institute"/>
            <consortium name="Mycorrhizal Genomics Consortium"/>
            <person name="Kohler A."/>
            <person name="Kuo A."/>
            <person name="Nagy L.G."/>
            <person name="Floudas D."/>
            <person name="Copeland A."/>
            <person name="Barry K.W."/>
            <person name="Cichocki N."/>
            <person name="Veneault-Fourrey C."/>
            <person name="LaButti K."/>
            <person name="Lindquist E.A."/>
            <person name="Lipzen A."/>
            <person name="Lundell T."/>
            <person name="Morin E."/>
            <person name="Murat C."/>
            <person name="Riley R."/>
            <person name="Ohm R."/>
            <person name="Sun H."/>
            <person name="Tunlid A."/>
            <person name="Henrissat B."/>
            <person name="Grigoriev I.V."/>
            <person name="Hibbett D.S."/>
            <person name="Martin F."/>
        </authorList>
    </citation>
    <scope>NUCLEOTIDE SEQUENCE [LARGE SCALE GENOMIC DNA]</scope>
    <source>
        <strain evidence="1 2">FD-317 M1</strain>
    </source>
</reference>
<dbReference type="HOGENOM" id="CLU_1673423_0_0_1"/>
<evidence type="ECO:0000313" key="2">
    <source>
        <dbReference type="Proteomes" id="UP000053593"/>
    </source>
</evidence>
<keyword evidence="2" id="KW-1185">Reference proteome</keyword>
<organism evidence="1 2">
    <name type="scientific">Collybiopsis luxurians FD-317 M1</name>
    <dbReference type="NCBI Taxonomy" id="944289"/>
    <lineage>
        <taxon>Eukaryota</taxon>
        <taxon>Fungi</taxon>
        <taxon>Dikarya</taxon>
        <taxon>Basidiomycota</taxon>
        <taxon>Agaricomycotina</taxon>
        <taxon>Agaricomycetes</taxon>
        <taxon>Agaricomycetidae</taxon>
        <taxon>Agaricales</taxon>
        <taxon>Marasmiineae</taxon>
        <taxon>Omphalotaceae</taxon>
        <taxon>Collybiopsis</taxon>
        <taxon>Collybiopsis luxurians</taxon>
    </lineage>
</organism>
<accession>A0A0D0BUY4</accession>
<dbReference type="Proteomes" id="UP000053593">
    <property type="component" value="Unassembled WGS sequence"/>
</dbReference>
<sequence>MLEEFEDKWGARIATKPFPPGVYDDLIFLAKAYFPELPSLELARAIDWNKLVMKNYAMARPEPVVIFEEKIDDRLIRVVIYFGRGYFASHPDMQSAVSFLNTYWEEEPPSELSDKIHYGANVGIDIIRQNLDRAFNEGDTVQDGIERAWTWIGQTNYM</sequence>
<proteinExistence type="predicted"/>
<name>A0A0D0BUY4_9AGAR</name>
<gene>
    <name evidence="1" type="ORF">GYMLUDRAFT_49384</name>
</gene>
<dbReference type="AlphaFoldDB" id="A0A0D0BUY4"/>
<protein>
    <submittedName>
        <fullName evidence="1">Uncharacterized protein</fullName>
    </submittedName>
</protein>
<dbReference type="EMBL" id="KN834830">
    <property type="protein sequence ID" value="KIK53389.1"/>
    <property type="molecule type" value="Genomic_DNA"/>
</dbReference>